<evidence type="ECO:0000256" key="1">
    <source>
        <dbReference type="SAM" id="Phobius"/>
    </source>
</evidence>
<comment type="caution">
    <text evidence="2">The sequence shown here is derived from an EMBL/GenBank/DDBJ whole genome shotgun (WGS) entry which is preliminary data.</text>
</comment>
<name>A0AAV4SXC4_CAEEX</name>
<keyword evidence="1" id="KW-0812">Transmembrane</keyword>
<evidence type="ECO:0008006" key="4">
    <source>
        <dbReference type="Google" id="ProtNLM"/>
    </source>
</evidence>
<reference evidence="2 3" key="1">
    <citation type="submission" date="2021-06" db="EMBL/GenBank/DDBJ databases">
        <title>Caerostris extrusa draft genome.</title>
        <authorList>
            <person name="Kono N."/>
            <person name="Arakawa K."/>
        </authorList>
    </citation>
    <scope>NUCLEOTIDE SEQUENCE [LARGE SCALE GENOMIC DNA]</scope>
</reference>
<sequence>MHPLLNFVWRGGVRGLEVRNVITHEPSTPPNGFRLFRPVRYLSLDTGMPARRVTSSSGHKSEGQLPDLTVLTFGFVIALSVAFVVLCPSAPAQNGTLAIARYNQTVSKIPTVRPSLQQRRRER</sequence>
<protein>
    <recommendedName>
        <fullName evidence="4">Transmembrane protein</fullName>
    </recommendedName>
</protein>
<feature type="transmembrane region" description="Helical" evidence="1">
    <location>
        <begin position="68"/>
        <end position="87"/>
    </location>
</feature>
<dbReference type="Proteomes" id="UP001054945">
    <property type="component" value="Unassembled WGS sequence"/>
</dbReference>
<proteinExistence type="predicted"/>
<accession>A0AAV4SXC4</accession>
<evidence type="ECO:0000313" key="2">
    <source>
        <dbReference type="EMBL" id="GIY38032.1"/>
    </source>
</evidence>
<keyword evidence="1" id="KW-0472">Membrane</keyword>
<organism evidence="2 3">
    <name type="scientific">Caerostris extrusa</name>
    <name type="common">Bark spider</name>
    <name type="synonym">Caerostris bankana</name>
    <dbReference type="NCBI Taxonomy" id="172846"/>
    <lineage>
        <taxon>Eukaryota</taxon>
        <taxon>Metazoa</taxon>
        <taxon>Ecdysozoa</taxon>
        <taxon>Arthropoda</taxon>
        <taxon>Chelicerata</taxon>
        <taxon>Arachnida</taxon>
        <taxon>Araneae</taxon>
        <taxon>Araneomorphae</taxon>
        <taxon>Entelegynae</taxon>
        <taxon>Araneoidea</taxon>
        <taxon>Araneidae</taxon>
        <taxon>Caerostris</taxon>
    </lineage>
</organism>
<dbReference type="AlphaFoldDB" id="A0AAV4SXC4"/>
<keyword evidence="1" id="KW-1133">Transmembrane helix</keyword>
<evidence type="ECO:0000313" key="3">
    <source>
        <dbReference type="Proteomes" id="UP001054945"/>
    </source>
</evidence>
<gene>
    <name evidence="2" type="ORF">CEXT_147321</name>
</gene>
<dbReference type="EMBL" id="BPLR01010249">
    <property type="protein sequence ID" value="GIY38032.1"/>
    <property type="molecule type" value="Genomic_DNA"/>
</dbReference>
<keyword evidence="3" id="KW-1185">Reference proteome</keyword>